<dbReference type="GO" id="GO:0000977">
    <property type="term" value="F:RNA polymerase II transcription regulatory region sequence-specific DNA binding"/>
    <property type="evidence" value="ECO:0007669"/>
    <property type="project" value="TreeGrafter"/>
</dbReference>
<dbReference type="SMART" id="SM00355">
    <property type="entry name" value="ZnF_C2H2"/>
    <property type="match status" value="9"/>
</dbReference>
<feature type="region of interest" description="Disordered" evidence="9">
    <location>
        <begin position="107"/>
        <end position="161"/>
    </location>
</feature>
<dbReference type="FunFam" id="3.30.160.60:FF:002343">
    <property type="entry name" value="Zinc finger protein 33A"/>
    <property type="match status" value="1"/>
</dbReference>
<evidence type="ECO:0000256" key="7">
    <source>
        <dbReference type="PROSITE-ProRule" id="PRU00042"/>
    </source>
</evidence>
<dbReference type="CDD" id="cd07765">
    <property type="entry name" value="KRAB_A-box"/>
    <property type="match status" value="1"/>
</dbReference>
<dbReference type="GO" id="GO:0032502">
    <property type="term" value="P:developmental process"/>
    <property type="evidence" value="ECO:0007669"/>
    <property type="project" value="UniProtKB-ARBA"/>
</dbReference>
<evidence type="ECO:0000256" key="6">
    <source>
        <dbReference type="ARBA" id="ARBA00023242"/>
    </source>
</evidence>
<dbReference type="PROSITE" id="PS00028">
    <property type="entry name" value="ZINC_FINGER_C2H2_1"/>
    <property type="match status" value="8"/>
</dbReference>
<feature type="region of interest" description="Disordered" evidence="9">
    <location>
        <begin position="192"/>
        <end position="428"/>
    </location>
</feature>
<accession>A0A218UEL7</accession>
<feature type="region of interest" description="Disordered" evidence="9">
    <location>
        <begin position="722"/>
        <end position="762"/>
    </location>
</feature>
<evidence type="ECO:0000313" key="12">
    <source>
        <dbReference type="EMBL" id="OWK51910.1"/>
    </source>
</evidence>
<feature type="compositionally biased region" description="Low complexity" evidence="9">
    <location>
        <begin position="116"/>
        <end position="127"/>
    </location>
</feature>
<evidence type="ECO:0000256" key="1">
    <source>
        <dbReference type="ARBA" id="ARBA00004123"/>
    </source>
</evidence>
<dbReference type="Pfam" id="PF00096">
    <property type="entry name" value="zf-C2H2"/>
    <property type="match status" value="5"/>
</dbReference>
<dbReference type="FunFam" id="3.30.160.60:FF:000100">
    <property type="entry name" value="Zinc finger 45-like"/>
    <property type="match status" value="1"/>
</dbReference>
<dbReference type="Proteomes" id="UP000197619">
    <property type="component" value="Unassembled WGS sequence"/>
</dbReference>
<feature type="region of interest" description="Disordered" evidence="9">
    <location>
        <begin position="1340"/>
        <end position="1367"/>
    </location>
</feature>
<comment type="subcellular location">
    <subcellularLocation>
        <location evidence="1">Nucleus</location>
    </subcellularLocation>
</comment>
<feature type="domain" description="C2H2-type" evidence="10">
    <location>
        <begin position="652"/>
        <end position="679"/>
    </location>
</feature>
<keyword evidence="5" id="KW-0862">Zinc</keyword>
<feature type="domain" description="KRAB" evidence="11">
    <location>
        <begin position="48"/>
        <end position="119"/>
    </location>
</feature>
<organism evidence="12 13">
    <name type="scientific">Lonchura striata</name>
    <name type="common">white-rumped munia</name>
    <dbReference type="NCBI Taxonomy" id="40157"/>
    <lineage>
        <taxon>Eukaryota</taxon>
        <taxon>Metazoa</taxon>
        <taxon>Chordata</taxon>
        <taxon>Craniata</taxon>
        <taxon>Vertebrata</taxon>
        <taxon>Euteleostomi</taxon>
        <taxon>Archelosauria</taxon>
        <taxon>Archosauria</taxon>
        <taxon>Dinosauria</taxon>
        <taxon>Saurischia</taxon>
        <taxon>Theropoda</taxon>
        <taxon>Coelurosauria</taxon>
        <taxon>Aves</taxon>
        <taxon>Neognathae</taxon>
        <taxon>Neoaves</taxon>
        <taxon>Telluraves</taxon>
        <taxon>Australaves</taxon>
        <taxon>Passeriformes</taxon>
        <taxon>Passeroidea</taxon>
        <taxon>Estrildidae</taxon>
        <taxon>Estrildinae</taxon>
        <taxon>Lonchura</taxon>
    </lineage>
</organism>
<dbReference type="PROSITE" id="PS50157">
    <property type="entry name" value="ZINC_FINGER_C2H2_2"/>
    <property type="match status" value="10"/>
</dbReference>
<dbReference type="FunFam" id="3.30.160.60:FF:001325">
    <property type="entry name" value="zinc finger protein 200"/>
    <property type="match status" value="1"/>
</dbReference>
<evidence type="ECO:0000256" key="8">
    <source>
        <dbReference type="SAM" id="Coils"/>
    </source>
</evidence>
<feature type="domain" description="C2H2-type" evidence="10">
    <location>
        <begin position="1215"/>
        <end position="1242"/>
    </location>
</feature>
<dbReference type="GO" id="GO:0008270">
    <property type="term" value="F:zinc ion binding"/>
    <property type="evidence" value="ECO:0007669"/>
    <property type="project" value="UniProtKB-KW"/>
</dbReference>
<name>A0A218UEL7_9PASE</name>
<evidence type="ECO:0000256" key="5">
    <source>
        <dbReference type="ARBA" id="ARBA00022833"/>
    </source>
</evidence>
<feature type="compositionally biased region" description="Basic and acidic residues" evidence="9">
    <location>
        <begin position="193"/>
        <end position="204"/>
    </location>
</feature>
<dbReference type="InterPro" id="IPR013087">
    <property type="entry name" value="Znf_C2H2_type"/>
</dbReference>
<dbReference type="PANTHER" id="PTHR24381:SF393">
    <property type="entry name" value="CHROMATIN-LINKED ADAPTOR FOR MSL PROTEINS, ISOFORM B"/>
    <property type="match status" value="1"/>
</dbReference>
<feature type="domain" description="C2H2-type" evidence="10">
    <location>
        <begin position="1288"/>
        <end position="1315"/>
    </location>
</feature>
<feature type="domain" description="C2H2-type" evidence="10">
    <location>
        <begin position="1316"/>
        <end position="1343"/>
    </location>
</feature>
<sequence>MAELRARLEALERRMERAEAALRERPLAAPRLHGLPCPSSQPMLQVPLLFEDVAVRFSRQEWASLSEGQKEMYRSVMEGNYEMLVSLYCALSKPELLLQLEREELNTPPESEAEAAEVSPELAVEPARQNCTSDDALLETETMERGCREPEESGNMAEKSGNWVEESKNLVQESWSLVGTSGNLLEEIWGVTEENRSPAEENKSPAEGNKSPAEENRSLTEENRNPTEETRSLAEGNRSLAEENRSLAEENRSLAEEIKSLAEENRSPAEENKSLAEETRSLAEENKSLAEENRSLAEENRSLAEETRSLVEENRSLAEENRSPAKESKNPAEESKNPAEERDAEAGIPMEVLQEEVATEKPSMPKTPSKGPEEDKGREEEAVKHLGNTGQDLVADIPEEPGKEVTPDVHETTERADPSPGEPEKDSCVGRPMACQRNATREFYSCPICRKTFLLKINLLIHQRGHTNWVPYVCVHCDRKFMSKKKIRRHLRAWAVNGTCQPSELEPQAWAPNGTCQPSLVKAHPSQGPCPAPQCPTSQPQTWAANGTCQASKPEECPSQTLCPSSQPQAPNRDCGTVWQEPGPTQCSLSSGKMMYTCTECRETFSNQGFLTVHQRRHSGHHLILCPCCNRSFTWVSDFVRQHWMHMGVRPHQCGICQKTFKRFSHLKVHQRIHRRQERPFPCANQVPLVVAPAAGDGVGSQAVTPRDGALLSDLEVSSREREAAAGSQGVHPGQQDPEWAPEAWQGAGPDPGAGPGGAAPAGLSLRTVAAAERRLERSVEAAERRLERLERRVAGLERTVRAGGARLAALLRDNSRRLRRIQRQLRRCRCGGTATGTGTGTGTGREPTQGLQTHRGSGRGSVETPRWSLLYFQVPAAGEEAALSEQELGSVDSRELRGIARKGNYEASVPLGEDRSDHVRSIIIPGLMQLPNPPHVEHGGIPGPCFGWSHCQQFIPLLPPSQGLRMLVPNLHCCHQPRTGRIQGAPGCRTRERCQDSLVTFFSPPTLELEAREDFLGMNCGLSTGEMIVIKTEEQQPQEDGAELLALPMVPAVRLDEEVPLSQEQPVSWESHGVAGPKAAGEGLGEFCLGEFKPVVVPVEAHPAPGLPFPTEQALGAGTEQPFALAQGMPLGEDPAAEVASPQPGWEQQSPRDDPRALPPGWKSVRLTRNLLARQQSRARKSNGSFICTSCGKSLAHHAALLRHQRLHTGERPFQCPACGKSFNEKSNLNKHYRIHTGERPYRCPACGKGFVQKHHLQKHQRIHGPQLRSAWPGRATRGSAGGERLYRCIECAESFPQKASLEEHQRRHTQQRPFQCHGCTKSFRHRQSLNHHQKVHAAVATSPAGSLPGHEPELEPCEALSQDNR</sequence>
<dbReference type="GO" id="GO:0005634">
    <property type="term" value="C:nucleus"/>
    <property type="evidence" value="ECO:0007669"/>
    <property type="project" value="UniProtKB-SubCell"/>
</dbReference>
<protein>
    <submittedName>
        <fullName evidence="12">Oocyte zinc finger protein XlCOF26</fullName>
    </submittedName>
</protein>
<dbReference type="Pfam" id="PF01352">
    <property type="entry name" value="KRAB"/>
    <property type="match status" value="1"/>
</dbReference>
<feature type="compositionally biased region" description="Basic and acidic residues" evidence="9">
    <location>
        <begin position="212"/>
        <end position="232"/>
    </location>
</feature>
<feature type="coiled-coil region" evidence="8">
    <location>
        <begin position="766"/>
        <end position="807"/>
    </location>
</feature>
<feature type="compositionally biased region" description="Basic and acidic residues" evidence="9">
    <location>
        <begin position="142"/>
        <end position="151"/>
    </location>
</feature>
<evidence type="ECO:0000256" key="4">
    <source>
        <dbReference type="ARBA" id="ARBA00022771"/>
    </source>
</evidence>
<keyword evidence="6" id="KW-0539">Nucleus</keyword>
<feature type="compositionally biased region" description="Gly residues" evidence="9">
    <location>
        <begin position="834"/>
        <end position="844"/>
    </location>
</feature>
<dbReference type="FunFam" id="3.30.160.60:FF:000202">
    <property type="entry name" value="Zinc finger protein 574"/>
    <property type="match status" value="1"/>
</dbReference>
<feature type="region of interest" description="Disordered" evidence="9">
    <location>
        <begin position="833"/>
        <end position="863"/>
    </location>
</feature>
<dbReference type="EMBL" id="MUZQ01000385">
    <property type="protein sequence ID" value="OWK51910.1"/>
    <property type="molecule type" value="Genomic_DNA"/>
</dbReference>
<feature type="region of interest" description="Disordered" evidence="9">
    <location>
        <begin position="1134"/>
        <end position="1163"/>
    </location>
</feature>
<gene>
    <name evidence="12" type="primary">ZO26</name>
    <name evidence="12" type="ORF">RLOC_00001929</name>
</gene>
<feature type="domain" description="C2H2-type" evidence="10">
    <location>
        <begin position="1187"/>
        <end position="1214"/>
    </location>
</feature>
<feature type="compositionally biased region" description="Gly residues" evidence="9">
    <location>
        <begin position="750"/>
        <end position="760"/>
    </location>
</feature>
<dbReference type="InterPro" id="IPR036236">
    <property type="entry name" value="Znf_C2H2_sf"/>
</dbReference>
<reference evidence="12 13" key="1">
    <citation type="submission" date="2017-05" db="EMBL/GenBank/DDBJ databases">
        <title>Genome of assembly of the Bengalese finch, Lonchura striata domestica.</title>
        <authorList>
            <person name="Colquitt B.M."/>
            <person name="Brainard M.S."/>
        </authorList>
    </citation>
    <scope>NUCLEOTIDE SEQUENCE [LARGE SCALE GENOMIC DNA]</scope>
    <source>
        <strain evidence="12">White83orange57</strain>
    </source>
</reference>
<evidence type="ECO:0000313" key="13">
    <source>
        <dbReference type="Proteomes" id="UP000197619"/>
    </source>
</evidence>
<evidence type="ECO:0000256" key="2">
    <source>
        <dbReference type="ARBA" id="ARBA00022723"/>
    </source>
</evidence>
<dbReference type="Gene3D" id="3.30.160.60">
    <property type="entry name" value="Classic Zinc Finger"/>
    <property type="match status" value="8"/>
</dbReference>
<feature type="domain" description="C2H2-type" evidence="10">
    <location>
        <begin position="472"/>
        <end position="502"/>
    </location>
</feature>
<keyword evidence="4 7" id="KW-0863">Zinc-finger</keyword>
<feature type="domain" description="C2H2-type" evidence="10">
    <location>
        <begin position="596"/>
        <end position="623"/>
    </location>
</feature>
<dbReference type="SMART" id="SM00349">
    <property type="entry name" value="KRAB"/>
    <property type="match status" value="1"/>
</dbReference>
<evidence type="ECO:0000259" key="11">
    <source>
        <dbReference type="PROSITE" id="PS50805"/>
    </source>
</evidence>
<feature type="domain" description="C2H2-type" evidence="10">
    <location>
        <begin position="1243"/>
        <end position="1265"/>
    </location>
</feature>
<keyword evidence="2" id="KW-0479">Metal-binding</keyword>
<keyword evidence="8" id="KW-0175">Coiled coil</keyword>
<evidence type="ECO:0000259" key="10">
    <source>
        <dbReference type="PROSITE" id="PS50157"/>
    </source>
</evidence>
<proteinExistence type="predicted"/>
<dbReference type="InterPro" id="IPR036051">
    <property type="entry name" value="KRAB_dom_sf"/>
</dbReference>
<feature type="domain" description="C2H2-type" evidence="10">
    <location>
        <begin position="624"/>
        <end position="651"/>
    </location>
</feature>
<feature type="domain" description="C2H2-type" evidence="10">
    <location>
        <begin position="444"/>
        <end position="471"/>
    </location>
</feature>
<dbReference type="GO" id="GO:0000981">
    <property type="term" value="F:DNA-binding transcription factor activity, RNA polymerase II-specific"/>
    <property type="evidence" value="ECO:0007669"/>
    <property type="project" value="TreeGrafter"/>
</dbReference>
<dbReference type="SUPFAM" id="SSF109640">
    <property type="entry name" value="KRAB domain (Kruppel-associated box)"/>
    <property type="match status" value="1"/>
</dbReference>
<dbReference type="InterPro" id="IPR001909">
    <property type="entry name" value="KRAB"/>
</dbReference>
<dbReference type="SUPFAM" id="SSF57667">
    <property type="entry name" value="beta-beta-alpha zinc fingers"/>
    <property type="match status" value="6"/>
</dbReference>
<feature type="compositionally biased region" description="Basic and acidic residues" evidence="9">
    <location>
        <begin position="371"/>
        <end position="384"/>
    </location>
</feature>
<keyword evidence="3" id="KW-0677">Repeat</keyword>
<dbReference type="PANTHER" id="PTHR24381">
    <property type="entry name" value="ZINC FINGER PROTEIN"/>
    <property type="match status" value="1"/>
</dbReference>
<feature type="compositionally biased region" description="Basic and acidic residues" evidence="9">
    <location>
        <begin position="400"/>
        <end position="428"/>
    </location>
</feature>
<feature type="compositionally biased region" description="Basic and acidic residues" evidence="9">
    <location>
        <begin position="240"/>
        <end position="345"/>
    </location>
</feature>
<evidence type="ECO:0000256" key="9">
    <source>
        <dbReference type="SAM" id="MobiDB-lite"/>
    </source>
</evidence>
<keyword evidence="13" id="KW-1185">Reference proteome</keyword>
<evidence type="ECO:0000256" key="3">
    <source>
        <dbReference type="ARBA" id="ARBA00022737"/>
    </source>
</evidence>
<comment type="caution">
    <text evidence="12">The sequence shown here is derived from an EMBL/GenBank/DDBJ whole genome shotgun (WGS) entry which is preliminary data.</text>
</comment>
<dbReference type="Gene3D" id="6.10.140.140">
    <property type="match status" value="1"/>
</dbReference>
<dbReference type="PROSITE" id="PS50805">
    <property type="entry name" value="KRAB"/>
    <property type="match status" value="1"/>
</dbReference>